<proteinExistence type="predicted"/>
<evidence type="ECO:0000256" key="4">
    <source>
        <dbReference type="ARBA" id="ARBA00022692"/>
    </source>
</evidence>
<dbReference type="OrthoDB" id="433309at2759"/>
<dbReference type="InterPro" id="IPR005821">
    <property type="entry name" value="Ion_trans_dom"/>
</dbReference>
<sequence length="399" mass="44860">MTKNERKHPELDDDELDIEIRPCAPIDDVFADGTQQDSLAKGKGKRATVWKSNVESTALEMCEETMENEPQPTARRFFRNILKLPNTAIKQTWSKLDISEEGICEAEQYGECRDGWVYKTIHDLLFGSNTMQGQICGVLLLLMISTSVILATLDSVHSIRLEYGETIYTLEAIFTLIFAVEYILRVSCLRKPSEYVCSAMGIVDISSIVPTFITFFIPHARPLADLATLRIFRVIRVFRVLRLVRFVDAARALEDNIDANKLRIAVFMFSVFSMIVVIGCTMYLIEGEANGFSNIPVSLYWAVVTLTTVGYGDIAPLTVPGRLLATMVMFSGYGVIACPLVLNTQTEQEKLGMHCECVRCFRRLHQEDANFCRHCGAALRATTKSRKKITEVSKEVVPL</sequence>
<keyword evidence="9" id="KW-0406">Ion transport</keyword>
<keyword evidence="10 12" id="KW-0472">Membrane</keyword>
<dbReference type="InterPro" id="IPR028325">
    <property type="entry name" value="VG_K_chnl"/>
</dbReference>
<evidence type="ECO:0000256" key="11">
    <source>
        <dbReference type="ARBA" id="ARBA00023303"/>
    </source>
</evidence>
<evidence type="ECO:0000313" key="15">
    <source>
        <dbReference type="Proteomes" id="UP000053237"/>
    </source>
</evidence>
<dbReference type="AlphaFoldDB" id="A0A024G3Y2"/>
<evidence type="ECO:0000256" key="9">
    <source>
        <dbReference type="ARBA" id="ARBA00023065"/>
    </source>
</evidence>
<dbReference type="PANTHER" id="PTHR11537:SF254">
    <property type="entry name" value="POTASSIUM VOLTAGE-GATED CHANNEL PROTEIN SHAB"/>
    <property type="match status" value="1"/>
</dbReference>
<gene>
    <name evidence="14" type="ORF">BN9_021500</name>
</gene>
<comment type="caution">
    <text evidence="14">The sequence shown here is derived from an EMBL/GenBank/DDBJ whole genome shotgun (WGS) entry which is preliminary data.</text>
</comment>
<feature type="transmembrane region" description="Helical" evidence="12">
    <location>
        <begin position="135"/>
        <end position="153"/>
    </location>
</feature>
<dbReference type="STRING" id="65357.A0A024G3Y2"/>
<dbReference type="EMBL" id="CAIX01000018">
    <property type="protein sequence ID" value="CCI41366.1"/>
    <property type="molecule type" value="Genomic_DNA"/>
</dbReference>
<evidence type="ECO:0000256" key="8">
    <source>
        <dbReference type="ARBA" id="ARBA00022989"/>
    </source>
</evidence>
<keyword evidence="2" id="KW-0813">Transport</keyword>
<comment type="subcellular location">
    <subcellularLocation>
        <location evidence="1">Membrane</location>
        <topology evidence="1">Multi-pass membrane protein</topology>
    </subcellularLocation>
</comment>
<evidence type="ECO:0000256" key="12">
    <source>
        <dbReference type="SAM" id="Phobius"/>
    </source>
</evidence>
<dbReference type="InParanoid" id="A0A024G3Y2"/>
<evidence type="ECO:0000256" key="10">
    <source>
        <dbReference type="ARBA" id="ARBA00023136"/>
    </source>
</evidence>
<keyword evidence="7" id="KW-0630">Potassium</keyword>
<keyword evidence="6" id="KW-0851">Voltage-gated channel</keyword>
<dbReference type="GO" id="GO:0001508">
    <property type="term" value="P:action potential"/>
    <property type="evidence" value="ECO:0007669"/>
    <property type="project" value="TreeGrafter"/>
</dbReference>
<accession>A0A024G3Y2</accession>
<dbReference type="PRINTS" id="PR00169">
    <property type="entry name" value="KCHANNEL"/>
</dbReference>
<keyword evidence="15" id="KW-1185">Reference proteome</keyword>
<feature type="domain" description="Ion transport" evidence="13">
    <location>
        <begin position="138"/>
        <end position="340"/>
    </location>
</feature>
<evidence type="ECO:0000256" key="1">
    <source>
        <dbReference type="ARBA" id="ARBA00004141"/>
    </source>
</evidence>
<reference evidence="14 15" key="1">
    <citation type="submission" date="2012-05" db="EMBL/GenBank/DDBJ databases">
        <title>Recombination and specialization in a pathogen metapopulation.</title>
        <authorList>
            <person name="Gardiner A."/>
            <person name="Kemen E."/>
            <person name="Schultz-Larsen T."/>
            <person name="MacLean D."/>
            <person name="Van Oosterhout C."/>
            <person name="Jones J.D.G."/>
        </authorList>
    </citation>
    <scope>NUCLEOTIDE SEQUENCE [LARGE SCALE GENOMIC DNA]</scope>
    <source>
        <strain evidence="14 15">Ac Nc2</strain>
    </source>
</reference>
<evidence type="ECO:0000256" key="2">
    <source>
        <dbReference type="ARBA" id="ARBA00022448"/>
    </source>
</evidence>
<keyword evidence="11" id="KW-0407">Ion channel</keyword>
<keyword evidence="5" id="KW-0631">Potassium channel</keyword>
<evidence type="ECO:0000256" key="3">
    <source>
        <dbReference type="ARBA" id="ARBA00022538"/>
    </source>
</evidence>
<keyword evidence="3" id="KW-0633">Potassium transport</keyword>
<evidence type="ECO:0000256" key="7">
    <source>
        <dbReference type="ARBA" id="ARBA00022958"/>
    </source>
</evidence>
<dbReference type="GO" id="GO:0008076">
    <property type="term" value="C:voltage-gated potassium channel complex"/>
    <property type="evidence" value="ECO:0007669"/>
    <property type="project" value="InterPro"/>
</dbReference>
<feature type="transmembrane region" description="Helical" evidence="12">
    <location>
        <begin position="262"/>
        <end position="285"/>
    </location>
</feature>
<evidence type="ECO:0000256" key="6">
    <source>
        <dbReference type="ARBA" id="ARBA00022882"/>
    </source>
</evidence>
<dbReference type="InterPro" id="IPR027359">
    <property type="entry name" value="Volt_channel_dom_sf"/>
</dbReference>
<protein>
    <recommendedName>
        <fullName evidence="13">Ion transport domain-containing protein</fullName>
    </recommendedName>
</protein>
<keyword evidence="8 12" id="KW-1133">Transmembrane helix</keyword>
<dbReference type="Gene3D" id="1.20.120.350">
    <property type="entry name" value="Voltage-gated potassium channels. Chain C"/>
    <property type="match status" value="1"/>
</dbReference>
<dbReference type="PANTHER" id="PTHR11537">
    <property type="entry name" value="VOLTAGE-GATED POTASSIUM CHANNEL"/>
    <property type="match status" value="1"/>
</dbReference>
<dbReference type="GO" id="GO:0005249">
    <property type="term" value="F:voltage-gated potassium channel activity"/>
    <property type="evidence" value="ECO:0007669"/>
    <property type="project" value="InterPro"/>
</dbReference>
<evidence type="ECO:0000256" key="5">
    <source>
        <dbReference type="ARBA" id="ARBA00022826"/>
    </source>
</evidence>
<dbReference type="Gene3D" id="1.10.287.70">
    <property type="match status" value="1"/>
</dbReference>
<dbReference type="Pfam" id="PF00520">
    <property type="entry name" value="Ion_trans"/>
    <property type="match status" value="1"/>
</dbReference>
<evidence type="ECO:0000259" key="13">
    <source>
        <dbReference type="Pfam" id="PF00520"/>
    </source>
</evidence>
<feature type="transmembrane region" description="Helical" evidence="12">
    <location>
        <begin position="291"/>
        <end position="311"/>
    </location>
</feature>
<name>A0A024G3Y2_9STRA</name>
<organism evidence="14 15">
    <name type="scientific">Albugo candida</name>
    <dbReference type="NCBI Taxonomy" id="65357"/>
    <lineage>
        <taxon>Eukaryota</taxon>
        <taxon>Sar</taxon>
        <taxon>Stramenopiles</taxon>
        <taxon>Oomycota</taxon>
        <taxon>Peronosporomycetes</taxon>
        <taxon>Albuginales</taxon>
        <taxon>Albuginaceae</taxon>
        <taxon>Albugo</taxon>
    </lineage>
</organism>
<evidence type="ECO:0000313" key="14">
    <source>
        <dbReference type="EMBL" id="CCI41366.1"/>
    </source>
</evidence>
<feature type="transmembrane region" description="Helical" evidence="12">
    <location>
        <begin position="165"/>
        <end position="184"/>
    </location>
</feature>
<dbReference type="FunFam" id="1.10.287.70:FF:000194">
    <property type="entry name" value="Voltage-gated Ion Channel"/>
    <property type="match status" value="1"/>
</dbReference>
<feature type="transmembrane region" description="Helical" evidence="12">
    <location>
        <begin position="196"/>
        <end position="217"/>
    </location>
</feature>
<keyword evidence="4 12" id="KW-0812">Transmembrane</keyword>
<dbReference type="Proteomes" id="UP000053237">
    <property type="component" value="Unassembled WGS sequence"/>
</dbReference>
<feature type="transmembrane region" description="Helical" evidence="12">
    <location>
        <begin position="323"/>
        <end position="342"/>
    </location>
</feature>
<dbReference type="SUPFAM" id="SSF81324">
    <property type="entry name" value="Voltage-gated potassium channels"/>
    <property type="match status" value="1"/>
</dbReference>